<dbReference type="EMBL" id="JYDU01000078">
    <property type="protein sequence ID" value="KRX94066.1"/>
    <property type="molecule type" value="Genomic_DNA"/>
</dbReference>
<proteinExistence type="predicted"/>
<dbReference type="Proteomes" id="UP000054815">
    <property type="component" value="Unassembled WGS sequence"/>
</dbReference>
<reference evidence="2 3" key="1">
    <citation type="submission" date="2015-01" db="EMBL/GenBank/DDBJ databases">
        <title>Evolution of Trichinella species and genotypes.</title>
        <authorList>
            <person name="Korhonen P.K."/>
            <person name="Edoardo P."/>
            <person name="Giuseppe L.R."/>
            <person name="Gasser R.B."/>
        </authorList>
    </citation>
    <scope>NUCLEOTIDE SEQUENCE [LARGE SCALE GENOMIC DNA]</scope>
    <source>
        <strain evidence="2">ISS141</strain>
    </source>
</reference>
<dbReference type="InterPro" id="IPR027095">
    <property type="entry name" value="Golgin-45"/>
</dbReference>
<dbReference type="InterPro" id="IPR027417">
    <property type="entry name" value="P-loop_NTPase"/>
</dbReference>
<evidence type="ECO:0000313" key="2">
    <source>
        <dbReference type="EMBL" id="KRX94066.1"/>
    </source>
</evidence>
<dbReference type="GO" id="GO:0007030">
    <property type="term" value="P:Golgi organization"/>
    <property type="evidence" value="ECO:0007669"/>
    <property type="project" value="InterPro"/>
</dbReference>
<sequence length="641" mass="73098">MSELALTSANNCHCVPTGIVSLDNVLHGGLPVGSIAVIEHNLVDGAVVKEIKRTLFKQSSLNNQATYHAGTFEKNDDTCRMCGKIELAEVCFKRCFKLDTGFDSANISMLFDDLKSMCNSSVHVPNNSNSILLRILIENANSLIWCDPDQIDACMIRLRAIVRLSYAVCFMFCPISQNSPEENMHYFADVVLSLDEPSTFDKNPYFSHYAAILTVKKLYCINSVSQRFSNFSRYGVKRKGNKISIEELSMPPLLSEIKKCRIRHNFVIVLFLCECSYEMMKKENALYRVYNAPPDVETYNSRVPYLVDAVIHRSSSRSKSGKIDSNEIIASSTSNKSEIRAICSEKKIDSPEKVDNCSSLSDLKLKENNTVNSSENISKLYDDFKNLEEEYRKLLHKYELSEKQLQYQTKVNDELKNLLVASVGNEFQTKVGLLMEEKVRLVEDVSQYFEQLKKERETQEKLAAQRDVWRSKFLSSCVIVDKLTNVKQSLLNKCEQQYRIVGQLMQDRTFHSSVLFETFSILQDLNAKKNPEWGLVRNTKSLTMDDLVSDCRTLADALHTRLIDRPIIRNNDPSYIYLETEHEQQAKEILSCDIKATFGDQNSDFVDALASIAEREDEMCFSTSNSLIRCCKRCKGAVQYL</sequence>
<comment type="caution">
    <text evidence="2">The sequence shown here is derived from an EMBL/GenBank/DDBJ whole genome shotgun (WGS) entry which is preliminary data.</text>
</comment>
<dbReference type="UniPathway" id="UPA00988"/>
<dbReference type="GO" id="GO:0043001">
    <property type="term" value="P:Golgi to plasma membrane protein transport"/>
    <property type="evidence" value="ECO:0007669"/>
    <property type="project" value="InterPro"/>
</dbReference>
<feature type="coiled-coil region" evidence="1">
    <location>
        <begin position="377"/>
        <end position="404"/>
    </location>
</feature>
<dbReference type="Gene3D" id="3.40.50.300">
    <property type="entry name" value="P-loop containing nucleotide triphosphate hydrolases"/>
    <property type="match status" value="1"/>
</dbReference>
<dbReference type="GO" id="GO:0033588">
    <property type="term" value="C:elongator holoenzyme complex"/>
    <property type="evidence" value="ECO:0007669"/>
    <property type="project" value="InterPro"/>
</dbReference>
<dbReference type="GO" id="GO:0000139">
    <property type="term" value="C:Golgi membrane"/>
    <property type="evidence" value="ECO:0007669"/>
    <property type="project" value="TreeGrafter"/>
</dbReference>
<dbReference type="InterPro" id="IPR008728">
    <property type="entry name" value="Elongator_complex_protein_4"/>
</dbReference>
<gene>
    <name evidence="2" type="primary">Blzf1</name>
    <name evidence="2" type="ORF">T4E_3011</name>
</gene>
<dbReference type="STRING" id="6337.A0A0V0Y222"/>
<accession>A0A0V0Y222</accession>
<keyword evidence="1" id="KW-0175">Coiled coil</keyword>
<dbReference type="PANTHER" id="PTHR13066">
    <property type="entry name" value="BASIC LEUCINE ZIPPER NUCLEAR FACTOR 1 BLZF1 PROTEIN"/>
    <property type="match status" value="1"/>
</dbReference>
<evidence type="ECO:0000313" key="3">
    <source>
        <dbReference type="Proteomes" id="UP000054815"/>
    </source>
</evidence>
<dbReference type="GO" id="GO:0002098">
    <property type="term" value="P:tRNA wobble uridine modification"/>
    <property type="evidence" value="ECO:0007669"/>
    <property type="project" value="InterPro"/>
</dbReference>
<name>A0A0V0Y222_TRIPS</name>
<dbReference type="PANTHER" id="PTHR13066:SF2">
    <property type="entry name" value="GOLGIN-45"/>
    <property type="match status" value="1"/>
</dbReference>
<dbReference type="Pfam" id="PF05625">
    <property type="entry name" value="PAXNEB"/>
    <property type="match status" value="1"/>
</dbReference>
<protein>
    <submittedName>
        <fullName evidence="2">Golgin-45</fullName>
    </submittedName>
</protein>
<organism evidence="2 3">
    <name type="scientific">Trichinella pseudospiralis</name>
    <name type="common">Parasitic roundworm</name>
    <dbReference type="NCBI Taxonomy" id="6337"/>
    <lineage>
        <taxon>Eukaryota</taxon>
        <taxon>Metazoa</taxon>
        <taxon>Ecdysozoa</taxon>
        <taxon>Nematoda</taxon>
        <taxon>Enoplea</taxon>
        <taxon>Dorylaimia</taxon>
        <taxon>Trichinellida</taxon>
        <taxon>Trichinellidae</taxon>
        <taxon>Trichinella</taxon>
    </lineage>
</organism>
<evidence type="ECO:0000256" key="1">
    <source>
        <dbReference type="SAM" id="Coils"/>
    </source>
</evidence>
<dbReference type="AlphaFoldDB" id="A0A0V0Y222"/>